<feature type="compositionally biased region" description="Low complexity" evidence="3">
    <location>
        <begin position="69"/>
        <end position="87"/>
    </location>
</feature>
<proteinExistence type="predicted"/>
<dbReference type="GO" id="GO:0035197">
    <property type="term" value="F:siRNA binding"/>
    <property type="evidence" value="ECO:0007669"/>
    <property type="project" value="TreeGrafter"/>
</dbReference>
<evidence type="ECO:0000256" key="2">
    <source>
        <dbReference type="PROSITE-ProRule" id="PRU00266"/>
    </source>
</evidence>
<evidence type="ECO:0000256" key="3">
    <source>
        <dbReference type="SAM" id="MobiDB-lite"/>
    </source>
</evidence>
<feature type="domain" description="DRBM" evidence="4">
    <location>
        <begin position="295"/>
        <end position="363"/>
    </location>
</feature>
<dbReference type="AlphaFoldDB" id="A0A9P0A0V4"/>
<sequence length="369" mass="40203">MVYTRRPATQNQANTTAPAYSTMSTRNSPQTGTFPAQQQYAGSVTTATGNYQQSYNTGNYNTQQTFPAKQAAPVTPAAQPQAQAPVQNIKDENNTPMETGQEGEEGGKKGFFRQRFGGIKYKPNKRVKNMKRNNVLRRVIKPKNSIMCLHEIITGLQFNVNELPMGHDGLQRFNVSVNAYGKTYEGNGHSKLQAKQVACENALKGILIDRMVKQAQKEASGDVEMTDENGDSKENPDEVIPWVNVASFALHKLFSEWQAQGTNIPLDGIPSNATAGTPKPAKQPKQEINRPLPENPTSYQPVMLLHMIRPAVTFDDITNPAQGGAPSFTATCVMDGKTYSGTGSKKKTARKNAAKAALASLGVIYPPEA</sequence>
<feature type="region of interest" description="Disordered" evidence="3">
    <location>
        <begin position="218"/>
        <end position="237"/>
    </location>
</feature>
<dbReference type="GO" id="GO:0005737">
    <property type="term" value="C:cytoplasm"/>
    <property type="evidence" value="ECO:0007669"/>
    <property type="project" value="TreeGrafter"/>
</dbReference>
<feature type="region of interest" description="Disordered" evidence="3">
    <location>
        <begin position="265"/>
        <end position="297"/>
    </location>
</feature>
<evidence type="ECO:0000256" key="1">
    <source>
        <dbReference type="ARBA" id="ARBA00022884"/>
    </source>
</evidence>
<dbReference type="GO" id="GO:0016442">
    <property type="term" value="C:RISC complex"/>
    <property type="evidence" value="ECO:0007669"/>
    <property type="project" value="TreeGrafter"/>
</dbReference>
<gene>
    <name evidence="5" type="ORF">BEMITA_LOCUS1306</name>
</gene>
<keyword evidence="6" id="KW-1185">Reference proteome</keyword>
<dbReference type="Pfam" id="PF00035">
    <property type="entry name" value="dsrm"/>
    <property type="match status" value="2"/>
</dbReference>
<evidence type="ECO:0000313" key="6">
    <source>
        <dbReference type="Proteomes" id="UP001152759"/>
    </source>
</evidence>
<feature type="region of interest" description="Disordered" evidence="3">
    <location>
        <begin position="1"/>
        <end position="36"/>
    </location>
</feature>
<reference evidence="5" key="1">
    <citation type="submission" date="2021-12" db="EMBL/GenBank/DDBJ databases">
        <authorList>
            <person name="King R."/>
        </authorList>
    </citation>
    <scope>NUCLEOTIDE SEQUENCE</scope>
</reference>
<feature type="compositionally biased region" description="Low complexity" evidence="3">
    <location>
        <begin position="7"/>
        <end position="19"/>
    </location>
</feature>
<dbReference type="InterPro" id="IPR051247">
    <property type="entry name" value="RLC_Component"/>
</dbReference>
<accession>A0A9P0A0V4</accession>
<feature type="domain" description="DRBM" evidence="4">
    <location>
        <begin position="141"/>
        <end position="208"/>
    </location>
</feature>
<dbReference type="EMBL" id="OU963862">
    <property type="protein sequence ID" value="CAH0381686.1"/>
    <property type="molecule type" value="Genomic_DNA"/>
</dbReference>
<dbReference type="SMART" id="SM00358">
    <property type="entry name" value="DSRM"/>
    <property type="match status" value="2"/>
</dbReference>
<dbReference type="GO" id="GO:0070578">
    <property type="term" value="C:RISC-loading complex"/>
    <property type="evidence" value="ECO:0007669"/>
    <property type="project" value="TreeGrafter"/>
</dbReference>
<dbReference type="PROSITE" id="PS50137">
    <property type="entry name" value="DS_RBD"/>
    <property type="match status" value="2"/>
</dbReference>
<dbReference type="KEGG" id="btab:109035598"/>
<dbReference type="InterPro" id="IPR014720">
    <property type="entry name" value="dsRBD_dom"/>
</dbReference>
<name>A0A9P0A0V4_BEMTA</name>
<evidence type="ECO:0000313" key="5">
    <source>
        <dbReference type="EMBL" id="CAH0381686.1"/>
    </source>
</evidence>
<dbReference type="GO" id="GO:0070920">
    <property type="term" value="P:regulation of regulatory ncRNA processing"/>
    <property type="evidence" value="ECO:0007669"/>
    <property type="project" value="TreeGrafter"/>
</dbReference>
<dbReference type="SUPFAM" id="SSF54768">
    <property type="entry name" value="dsRNA-binding domain-like"/>
    <property type="match status" value="2"/>
</dbReference>
<dbReference type="GO" id="GO:0003725">
    <property type="term" value="F:double-stranded RNA binding"/>
    <property type="evidence" value="ECO:0007669"/>
    <property type="project" value="TreeGrafter"/>
</dbReference>
<feature type="region of interest" description="Disordered" evidence="3">
    <location>
        <begin position="69"/>
        <end position="110"/>
    </location>
</feature>
<feature type="compositionally biased region" description="Polar residues" evidence="3">
    <location>
        <begin position="21"/>
        <end position="36"/>
    </location>
</feature>
<keyword evidence="1 2" id="KW-0694">RNA-binding</keyword>
<protein>
    <recommendedName>
        <fullName evidence="4">DRBM domain-containing protein</fullName>
    </recommendedName>
</protein>
<organism evidence="5 6">
    <name type="scientific">Bemisia tabaci</name>
    <name type="common">Sweetpotato whitefly</name>
    <name type="synonym">Aleurodes tabaci</name>
    <dbReference type="NCBI Taxonomy" id="7038"/>
    <lineage>
        <taxon>Eukaryota</taxon>
        <taxon>Metazoa</taxon>
        <taxon>Ecdysozoa</taxon>
        <taxon>Arthropoda</taxon>
        <taxon>Hexapoda</taxon>
        <taxon>Insecta</taxon>
        <taxon>Pterygota</taxon>
        <taxon>Neoptera</taxon>
        <taxon>Paraneoptera</taxon>
        <taxon>Hemiptera</taxon>
        <taxon>Sternorrhyncha</taxon>
        <taxon>Aleyrodoidea</taxon>
        <taxon>Aleyrodidae</taxon>
        <taxon>Aleyrodinae</taxon>
        <taxon>Bemisia</taxon>
    </lineage>
</organism>
<dbReference type="GO" id="GO:0005634">
    <property type="term" value="C:nucleus"/>
    <property type="evidence" value="ECO:0007669"/>
    <property type="project" value="TreeGrafter"/>
</dbReference>
<dbReference type="PANTHER" id="PTHR46205">
    <property type="entry name" value="LOQUACIOUS, ISOFORM B"/>
    <property type="match status" value="1"/>
</dbReference>
<dbReference type="PANTHER" id="PTHR46205:SF3">
    <property type="entry name" value="LOQUACIOUS, ISOFORM B"/>
    <property type="match status" value="1"/>
</dbReference>
<dbReference type="Proteomes" id="UP001152759">
    <property type="component" value="Chromosome 1"/>
</dbReference>
<evidence type="ECO:0000259" key="4">
    <source>
        <dbReference type="PROSITE" id="PS50137"/>
    </source>
</evidence>
<dbReference type="GO" id="GO:0030422">
    <property type="term" value="P:siRNA processing"/>
    <property type="evidence" value="ECO:0007669"/>
    <property type="project" value="TreeGrafter"/>
</dbReference>
<dbReference type="Gene3D" id="3.30.160.20">
    <property type="match status" value="2"/>
</dbReference>